<proteinExistence type="predicted"/>
<dbReference type="PANTHER" id="PTHR24198">
    <property type="entry name" value="ANKYRIN REPEAT AND PROTEIN KINASE DOMAIN-CONTAINING PROTEIN"/>
    <property type="match status" value="1"/>
</dbReference>
<sequence>MANECARGALRGEEERIFDLAAETCTPKQWAGLMQPFLEHAAGRGHEHLTRKLVEAGAEIGTAVHAAVRGGHCDITEFLLESGASASASDEEGLTPLHVAAEADQGEIARLLLLRGVDQDSSSYEGRTPLNCAACLGHAGMAEVLLSAGADINRRYGDREISALDIGAGEGHVDFIRTLIEHGADVDATNYGGVAALHHATANNKVEAMDVLLRAGANARSMSESGHTVLHMAAITRTRTEAATLAVLLKHGADVNAQTVGGTSVLEYVATRAGKQGIVEVVDLLLRWGADETHVAGNGMRAADAIGMKVPEEDRIPEEFEGVRKLLANAPADRAWRRRCSLVLCRARPDKMQLSSDRIARLEARVLGLVEEGIFRTIVRFI</sequence>
<keyword evidence="2 3" id="KW-0040">ANK repeat</keyword>
<feature type="repeat" description="ANK" evidence="3">
    <location>
        <begin position="59"/>
        <end position="91"/>
    </location>
</feature>
<evidence type="ECO:0000256" key="3">
    <source>
        <dbReference type="PROSITE-ProRule" id="PRU00023"/>
    </source>
</evidence>
<dbReference type="PROSITE" id="PS50088">
    <property type="entry name" value="ANK_REPEAT"/>
    <property type="match status" value="6"/>
</dbReference>
<feature type="repeat" description="ANK" evidence="3">
    <location>
        <begin position="225"/>
        <end position="260"/>
    </location>
</feature>
<feature type="repeat" description="ANK" evidence="3">
    <location>
        <begin position="159"/>
        <end position="191"/>
    </location>
</feature>
<dbReference type="Pfam" id="PF12796">
    <property type="entry name" value="Ank_2"/>
    <property type="match status" value="2"/>
</dbReference>
<dbReference type="STRING" id="2880.D7FKL4"/>
<dbReference type="PANTHER" id="PTHR24198:SF165">
    <property type="entry name" value="ANKYRIN REPEAT-CONTAINING PROTEIN-RELATED"/>
    <property type="match status" value="1"/>
</dbReference>
<dbReference type="Proteomes" id="UP000002630">
    <property type="component" value="Unassembled WGS sequence"/>
</dbReference>
<dbReference type="InParanoid" id="D7FKL4"/>
<dbReference type="GO" id="GO:0005737">
    <property type="term" value="C:cytoplasm"/>
    <property type="evidence" value="ECO:0007669"/>
    <property type="project" value="TreeGrafter"/>
</dbReference>
<dbReference type="AlphaFoldDB" id="D7FKL4"/>
<dbReference type="InterPro" id="IPR002110">
    <property type="entry name" value="Ankyrin_rpt"/>
</dbReference>
<dbReference type="EMBL" id="FN649760">
    <property type="protein sequence ID" value="CBJ29414.1"/>
    <property type="molecule type" value="Genomic_DNA"/>
</dbReference>
<feature type="repeat" description="ANK" evidence="3">
    <location>
        <begin position="92"/>
        <end position="124"/>
    </location>
</feature>
<dbReference type="Gene3D" id="1.25.40.20">
    <property type="entry name" value="Ankyrin repeat-containing domain"/>
    <property type="match status" value="1"/>
</dbReference>
<dbReference type="PROSITE" id="PS50297">
    <property type="entry name" value="ANK_REP_REGION"/>
    <property type="match status" value="6"/>
</dbReference>
<protein>
    <submittedName>
        <fullName evidence="4">Ankyrin repeat protein</fullName>
    </submittedName>
</protein>
<evidence type="ECO:0000313" key="4">
    <source>
        <dbReference type="EMBL" id="CBJ29414.1"/>
    </source>
</evidence>
<reference evidence="4 5" key="1">
    <citation type="journal article" date="2010" name="Nature">
        <title>The Ectocarpus genome and the independent evolution of multicellularity in brown algae.</title>
        <authorList>
            <person name="Cock J.M."/>
            <person name="Sterck L."/>
            <person name="Rouze P."/>
            <person name="Scornet D."/>
            <person name="Allen A.E."/>
            <person name="Amoutzias G."/>
            <person name="Anthouard V."/>
            <person name="Artiguenave F."/>
            <person name="Aury J.M."/>
            <person name="Badger J.H."/>
            <person name="Beszteri B."/>
            <person name="Billiau K."/>
            <person name="Bonnet E."/>
            <person name="Bothwell J.H."/>
            <person name="Bowler C."/>
            <person name="Boyen C."/>
            <person name="Brownlee C."/>
            <person name="Carrano C.J."/>
            <person name="Charrier B."/>
            <person name="Cho G.Y."/>
            <person name="Coelho S.M."/>
            <person name="Collen J."/>
            <person name="Corre E."/>
            <person name="Da Silva C."/>
            <person name="Delage L."/>
            <person name="Delaroque N."/>
            <person name="Dittami S.M."/>
            <person name="Doulbeau S."/>
            <person name="Elias M."/>
            <person name="Farnham G."/>
            <person name="Gachon C.M."/>
            <person name="Gschloessl B."/>
            <person name="Heesch S."/>
            <person name="Jabbari K."/>
            <person name="Jubin C."/>
            <person name="Kawai H."/>
            <person name="Kimura K."/>
            <person name="Kloareg B."/>
            <person name="Kupper F.C."/>
            <person name="Lang D."/>
            <person name="Le Bail A."/>
            <person name="Leblanc C."/>
            <person name="Lerouge P."/>
            <person name="Lohr M."/>
            <person name="Lopez P.J."/>
            <person name="Martens C."/>
            <person name="Maumus F."/>
            <person name="Michel G."/>
            <person name="Miranda-Saavedra D."/>
            <person name="Morales J."/>
            <person name="Moreau H."/>
            <person name="Motomura T."/>
            <person name="Nagasato C."/>
            <person name="Napoli C.A."/>
            <person name="Nelson D.R."/>
            <person name="Nyvall-Collen P."/>
            <person name="Peters A.F."/>
            <person name="Pommier C."/>
            <person name="Potin P."/>
            <person name="Poulain J."/>
            <person name="Quesneville H."/>
            <person name="Read B."/>
            <person name="Rensing S.A."/>
            <person name="Ritter A."/>
            <person name="Rousvoal S."/>
            <person name="Samanta M."/>
            <person name="Samson G."/>
            <person name="Schroeder D.C."/>
            <person name="Segurens B."/>
            <person name="Strittmatter M."/>
            <person name="Tonon T."/>
            <person name="Tregear J.W."/>
            <person name="Valentin K."/>
            <person name="von Dassow P."/>
            <person name="Yamagishi T."/>
            <person name="Van de Peer Y."/>
            <person name="Wincker P."/>
        </authorList>
    </citation>
    <scope>NUCLEOTIDE SEQUENCE [LARGE SCALE GENOMIC DNA]</scope>
    <source>
        <strain evidence="5">Ec32 / CCAP1310/4</strain>
    </source>
</reference>
<gene>
    <name evidence="4" type="ORF">Esi_0146_0026</name>
</gene>
<organism evidence="4 5">
    <name type="scientific">Ectocarpus siliculosus</name>
    <name type="common">Brown alga</name>
    <name type="synonym">Conferva siliculosa</name>
    <dbReference type="NCBI Taxonomy" id="2880"/>
    <lineage>
        <taxon>Eukaryota</taxon>
        <taxon>Sar</taxon>
        <taxon>Stramenopiles</taxon>
        <taxon>Ochrophyta</taxon>
        <taxon>PX clade</taxon>
        <taxon>Phaeophyceae</taxon>
        <taxon>Ectocarpales</taxon>
        <taxon>Ectocarpaceae</taxon>
        <taxon>Ectocarpus</taxon>
    </lineage>
</organism>
<evidence type="ECO:0000256" key="2">
    <source>
        <dbReference type="ARBA" id="ARBA00023043"/>
    </source>
</evidence>
<dbReference type="SUPFAM" id="SSF48403">
    <property type="entry name" value="Ankyrin repeat"/>
    <property type="match status" value="1"/>
</dbReference>
<feature type="repeat" description="ANK" evidence="3">
    <location>
        <begin position="125"/>
        <end position="157"/>
    </location>
</feature>
<dbReference type="Pfam" id="PF00023">
    <property type="entry name" value="Ank"/>
    <property type="match status" value="2"/>
</dbReference>
<evidence type="ECO:0000256" key="1">
    <source>
        <dbReference type="ARBA" id="ARBA00022737"/>
    </source>
</evidence>
<feature type="repeat" description="ANK" evidence="3">
    <location>
        <begin position="192"/>
        <end position="224"/>
    </location>
</feature>
<dbReference type="InterPro" id="IPR036770">
    <property type="entry name" value="Ankyrin_rpt-contain_sf"/>
</dbReference>
<dbReference type="eggNOG" id="KOG4177">
    <property type="taxonomic scope" value="Eukaryota"/>
</dbReference>
<keyword evidence="5" id="KW-1185">Reference proteome</keyword>
<accession>D7FKL4</accession>
<dbReference type="OrthoDB" id="108080at2759"/>
<keyword evidence="1" id="KW-0677">Repeat</keyword>
<evidence type="ECO:0000313" key="5">
    <source>
        <dbReference type="Proteomes" id="UP000002630"/>
    </source>
</evidence>
<dbReference type="PRINTS" id="PR01415">
    <property type="entry name" value="ANKYRIN"/>
</dbReference>
<name>D7FKL4_ECTSI</name>
<dbReference type="SMART" id="SM00248">
    <property type="entry name" value="ANK"/>
    <property type="match status" value="6"/>
</dbReference>